<organism evidence="1 2">
    <name type="scientific">Phyllosticta capitalensis</name>
    <dbReference type="NCBI Taxonomy" id="121624"/>
    <lineage>
        <taxon>Eukaryota</taxon>
        <taxon>Fungi</taxon>
        <taxon>Dikarya</taxon>
        <taxon>Ascomycota</taxon>
        <taxon>Pezizomycotina</taxon>
        <taxon>Dothideomycetes</taxon>
        <taxon>Dothideomycetes incertae sedis</taxon>
        <taxon>Botryosphaeriales</taxon>
        <taxon>Phyllostictaceae</taxon>
        <taxon>Phyllosticta</taxon>
    </lineage>
</organism>
<keyword evidence="2" id="KW-1185">Reference proteome</keyword>
<evidence type="ECO:0000313" key="1">
    <source>
        <dbReference type="EMBL" id="KAK8223911.1"/>
    </source>
</evidence>
<accession>A0ABR1YAE5</accession>
<dbReference type="Proteomes" id="UP001492380">
    <property type="component" value="Unassembled WGS sequence"/>
</dbReference>
<evidence type="ECO:0000313" key="2">
    <source>
        <dbReference type="Proteomes" id="UP001492380"/>
    </source>
</evidence>
<comment type="caution">
    <text evidence="1">The sequence shown here is derived from an EMBL/GenBank/DDBJ whole genome shotgun (WGS) entry which is preliminary data.</text>
</comment>
<proteinExistence type="predicted"/>
<gene>
    <name evidence="1" type="ORF">HDK90DRAFT_108577</name>
</gene>
<protein>
    <submittedName>
        <fullName evidence="1">Uncharacterized protein</fullName>
    </submittedName>
</protein>
<dbReference type="EMBL" id="JBBWRZ010000013">
    <property type="protein sequence ID" value="KAK8223911.1"/>
    <property type="molecule type" value="Genomic_DNA"/>
</dbReference>
<reference evidence="1 2" key="1">
    <citation type="submission" date="2024-04" db="EMBL/GenBank/DDBJ databases">
        <title>Phyllosticta paracitricarpa is synonymous to the EU quarantine fungus P. citricarpa based on phylogenomic analyses.</title>
        <authorList>
            <consortium name="Lawrence Berkeley National Laboratory"/>
            <person name="Van Ingen-Buijs V.A."/>
            <person name="Van Westerhoven A.C."/>
            <person name="Haridas S."/>
            <person name="Skiadas P."/>
            <person name="Martin F."/>
            <person name="Groenewald J.Z."/>
            <person name="Crous P.W."/>
            <person name="Seidl M.F."/>
        </authorList>
    </citation>
    <scope>NUCLEOTIDE SEQUENCE [LARGE SCALE GENOMIC DNA]</scope>
    <source>
        <strain evidence="1 2">CBS 123374</strain>
    </source>
</reference>
<name>A0ABR1YAE5_9PEZI</name>
<sequence length="249" mass="27895">MCAELLTPQPQQLQDCQVRAELRATLPNRHTLRPLQVQVGLLAVTITRATPAVSVQSESHTSQHRAFAHRCCSSQSSPLSLFFSISRIRPRSRSWPRRFCCPLSRIRPKSRHQCKKVGRTKSDRVRHRPLVHAQLLPHWQPLSDETKRENAQAAWLEYARWGRRGDGALSTILSIAQSPQPALKQLGTVCLADAIQPLSWAGQEDADDREKRGRWRAALLLMPSVFCPAATGAAASRQSSRPPPCLVRS</sequence>